<accession>A0ABY4ISU6</accession>
<keyword evidence="4" id="KW-1185">Reference proteome</keyword>
<evidence type="ECO:0000256" key="1">
    <source>
        <dbReference type="SAM" id="MobiDB-lite"/>
    </source>
</evidence>
<dbReference type="EMBL" id="CP078077">
    <property type="protein sequence ID" value="UPL14618.1"/>
    <property type="molecule type" value="Genomic_DNA"/>
</dbReference>
<reference evidence="3 4" key="1">
    <citation type="submission" date="2021-06" db="EMBL/GenBank/DDBJ databases">
        <title>Genome-based taxonomic framework of Microbacterium strains isolated from marine environment, the description of four new species and reclassification of four preexisting species.</title>
        <authorList>
            <person name="Lee S.D."/>
            <person name="Kim S.-M."/>
            <person name="Byeon Y.-S."/>
            <person name="Yang H.L."/>
            <person name="Kim I.S."/>
        </authorList>
    </citation>
    <scope>NUCLEOTIDE SEQUENCE [LARGE SCALE GENOMIC DNA]</scope>
    <source>
        <strain evidence="3 4">SSW1-36</strain>
    </source>
</reference>
<gene>
    <name evidence="3" type="ORF">KV396_09070</name>
</gene>
<feature type="compositionally biased region" description="Low complexity" evidence="1">
    <location>
        <begin position="29"/>
        <end position="42"/>
    </location>
</feature>
<keyword evidence="2" id="KW-0812">Transmembrane</keyword>
<name>A0ABY4ISU6_9MICO</name>
<evidence type="ECO:0000256" key="2">
    <source>
        <dbReference type="SAM" id="Phobius"/>
    </source>
</evidence>
<feature type="region of interest" description="Disordered" evidence="1">
    <location>
        <begin position="1"/>
        <end position="59"/>
    </location>
</feature>
<protein>
    <submittedName>
        <fullName evidence="3">Uncharacterized protein</fullName>
    </submittedName>
</protein>
<proteinExistence type="predicted"/>
<dbReference type="RefSeq" id="WP_247955506.1">
    <property type="nucleotide sequence ID" value="NZ_CP078077.1"/>
</dbReference>
<organism evidence="3 4">
    <name type="scientific">Microbacterium galbinum</name>
    <dbReference type="NCBI Taxonomy" id="2851646"/>
    <lineage>
        <taxon>Bacteria</taxon>
        <taxon>Bacillati</taxon>
        <taxon>Actinomycetota</taxon>
        <taxon>Actinomycetes</taxon>
        <taxon>Micrococcales</taxon>
        <taxon>Microbacteriaceae</taxon>
        <taxon>Microbacterium</taxon>
    </lineage>
</organism>
<feature type="transmembrane region" description="Helical" evidence="2">
    <location>
        <begin position="220"/>
        <end position="242"/>
    </location>
</feature>
<evidence type="ECO:0000313" key="3">
    <source>
        <dbReference type="EMBL" id="UPL14618.1"/>
    </source>
</evidence>
<evidence type="ECO:0000313" key="4">
    <source>
        <dbReference type="Proteomes" id="UP000831963"/>
    </source>
</evidence>
<keyword evidence="2" id="KW-1133">Transmembrane helix</keyword>
<feature type="region of interest" description="Disordered" evidence="1">
    <location>
        <begin position="148"/>
        <end position="182"/>
    </location>
</feature>
<dbReference type="Proteomes" id="UP000831963">
    <property type="component" value="Chromosome"/>
</dbReference>
<feature type="compositionally biased region" description="Pro residues" evidence="1">
    <location>
        <begin position="170"/>
        <end position="182"/>
    </location>
</feature>
<sequence>MTDESIDEETVIVTRRDRRRAVEQAESVQADAESQPASSQADADAHVEDDEAHQEDNEATVVVGRARSVASDLDEATIVVDRTRGATSDDDHEATVVVDRARPASFEPDESTVVVDRSGGAAVAPSGLEETIVRPRRGLRRRRTTVFDDPSDLDATIPRGPVSFERPTEPEPPAIYKPRPAPLVPKAPPAVGGGPAPTRIEDPALPSVARQGVRRSRAALLAFVGACAVSVAGLVTLGFVVFA</sequence>
<feature type="compositionally biased region" description="Acidic residues" evidence="1">
    <location>
        <begin position="1"/>
        <end position="10"/>
    </location>
</feature>
<keyword evidence="2" id="KW-0472">Membrane</keyword>